<proteinExistence type="predicted"/>
<dbReference type="EMBL" id="JAWRVI010000119">
    <property type="protein sequence ID" value="KAK4075528.1"/>
    <property type="molecule type" value="Genomic_DNA"/>
</dbReference>
<name>A0ABR0BGG3_PURLI</name>
<protein>
    <submittedName>
        <fullName evidence="1">Uncharacterized protein</fullName>
    </submittedName>
</protein>
<gene>
    <name evidence="1" type="ORF">Purlil1_12653</name>
</gene>
<dbReference type="Proteomes" id="UP001287286">
    <property type="component" value="Unassembled WGS sequence"/>
</dbReference>
<accession>A0ABR0BGG3</accession>
<keyword evidence="2" id="KW-1185">Reference proteome</keyword>
<evidence type="ECO:0000313" key="1">
    <source>
        <dbReference type="EMBL" id="KAK4075528.1"/>
    </source>
</evidence>
<comment type="caution">
    <text evidence="1">The sequence shown here is derived from an EMBL/GenBank/DDBJ whole genome shotgun (WGS) entry which is preliminary data.</text>
</comment>
<sequence length="423" mass="44736">MSISYSPRVQILDVVSSASSRRHLAAAKCHVLDVVAVSRCIVWLQTPDLSGGGVRPVPGGRDAELASISWSLVQGWAWSETHLAEAHCRTAQGSWLVCALSSSNEPPHACRFKSELGTAKVAERGICAPMCTETHPRSSGRIFLTVAASPIGAATAAPIKDPIQELWHADGSGGVWLRAAAAGCRQFMRDAASSCGMPPVTPLLRPVLAAFCCRMPPGNPTASSSSGCVLLLRDAASSCGMPPVTPLLRPVLAACCCCGMPPVHAGCRQSPHCFVQFWLRAAAAGCRQFMRDAASHPTASSSSGRVLLRDAASSCGMLPVTPLLRPVLAAFYETWVTPALRPLRALPQRSLVVGSYRHPAADARTARPDRNCECPAAGAAAQKLYAQYCKIGAIKARHYAEVEIAAGEARRGESLLLIIHQPP</sequence>
<evidence type="ECO:0000313" key="2">
    <source>
        <dbReference type="Proteomes" id="UP001287286"/>
    </source>
</evidence>
<organism evidence="1 2">
    <name type="scientific">Purpureocillium lilacinum</name>
    <name type="common">Paecilomyces lilacinus</name>
    <dbReference type="NCBI Taxonomy" id="33203"/>
    <lineage>
        <taxon>Eukaryota</taxon>
        <taxon>Fungi</taxon>
        <taxon>Dikarya</taxon>
        <taxon>Ascomycota</taxon>
        <taxon>Pezizomycotina</taxon>
        <taxon>Sordariomycetes</taxon>
        <taxon>Hypocreomycetidae</taxon>
        <taxon>Hypocreales</taxon>
        <taxon>Ophiocordycipitaceae</taxon>
        <taxon>Purpureocillium</taxon>
    </lineage>
</organism>
<reference evidence="1 2" key="1">
    <citation type="journal article" date="2024" name="Microbiol. Resour. Announc.">
        <title>Genome annotations for the ascomycete fungi Trichoderma harzianum, Trichoderma aggressivum, and Purpureocillium lilacinum.</title>
        <authorList>
            <person name="Beijen E.P.W."/>
            <person name="Ohm R.A."/>
        </authorList>
    </citation>
    <scope>NUCLEOTIDE SEQUENCE [LARGE SCALE GENOMIC DNA]</scope>
    <source>
        <strain evidence="1 2">CBS 150709</strain>
    </source>
</reference>